<dbReference type="AlphaFoldDB" id="A0A7V5HYX7"/>
<feature type="region of interest" description="Disordered" evidence="6">
    <location>
        <begin position="48"/>
        <end position="75"/>
    </location>
</feature>
<dbReference type="NCBIfam" id="TIGR03953">
    <property type="entry name" value="rplD_bact"/>
    <property type="match status" value="1"/>
</dbReference>
<keyword evidence="5" id="KW-0694">RNA-binding</keyword>
<comment type="function">
    <text evidence="5">One of the primary rRNA binding proteins, this protein initially binds near the 5'-end of the 23S rRNA. It is important during the early stages of 50S assembly. It makes multiple contacts with different domains of the 23S rRNA in the assembled 50S subunit and ribosome.</text>
</comment>
<sequence>MEWDLYNIQGEKVGKCELDDEVFKGGVNQPVLREAILAYQANLRQGTASTKTRGEVSGGGRKPWPQKGTGRARAGSIRSPLWVGGGTVFGPKPRDFSWSLPKKKKRLALISALRLKLQEGRLFVIDKLEVEKGKTKEMVSFLKSFGKEEEKNLVIVNGKDEKLKRASSNLKNLRLIMADNVCGYHVVFNDNVFFTQESLEKLTGRLKHKERVEK</sequence>
<comment type="function">
    <text evidence="5">Forms part of the polypeptide exit tunnel.</text>
</comment>
<dbReference type="GO" id="GO:0019843">
    <property type="term" value="F:rRNA binding"/>
    <property type="evidence" value="ECO:0007669"/>
    <property type="project" value="UniProtKB-UniRule"/>
</dbReference>
<dbReference type="GO" id="GO:0005840">
    <property type="term" value="C:ribosome"/>
    <property type="evidence" value="ECO:0007669"/>
    <property type="project" value="UniProtKB-KW"/>
</dbReference>
<keyword evidence="5" id="KW-0699">rRNA-binding</keyword>
<dbReference type="InterPro" id="IPR023574">
    <property type="entry name" value="Ribosomal_uL4_dom_sf"/>
</dbReference>
<reference evidence="7" key="1">
    <citation type="journal article" date="2020" name="mSystems">
        <title>Genome- and Community-Level Interaction Insights into Carbon Utilization and Element Cycling Functions of Hydrothermarchaeota in Hydrothermal Sediment.</title>
        <authorList>
            <person name="Zhou Z."/>
            <person name="Liu Y."/>
            <person name="Xu W."/>
            <person name="Pan J."/>
            <person name="Luo Z.H."/>
            <person name="Li M."/>
        </authorList>
    </citation>
    <scope>NUCLEOTIDE SEQUENCE [LARGE SCALE GENOMIC DNA]</scope>
    <source>
        <strain evidence="7">HyVt-92</strain>
    </source>
</reference>
<comment type="subunit">
    <text evidence="5">Part of the 50S ribosomal subunit.</text>
</comment>
<comment type="similarity">
    <text evidence="1 5">Belongs to the universal ribosomal protein uL4 family.</text>
</comment>
<dbReference type="GO" id="GO:0006412">
    <property type="term" value="P:translation"/>
    <property type="evidence" value="ECO:0007669"/>
    <property type="project" value="UniProtKB-UniRule"/>
</dbReference>
<evidence type="ECO:0000256" key="1">
    <source>
        <dbReference type="ARBA" id="ARBA00010528"/>
    </source>
</evidence>
<dbReference type="EMBL" id="DRTT01000098">
    <property type="protein sequence ID" value="HHF98500.1"/>
    <property type="molecule type" value="Genomic_DNA"/>
</dbReference>
<dbReference type="GO" id="GO:0003735">
    <property type="term" value="F:structural constituent of ribosome"/>
    <property type="evidence" value="ECO:0007669"/>
    <property type="project" value="InterPro"/>
</dbReference>
<evidence type="ECO:0000313" key="7">
    <source>
        <dbReference type="EMBL" id="HHF98500.1"/>
    </source>
</evidence>
<evidence type="ECO:0000256" key="5">
    <source>
        <dbReference type="HAMAP-Rule" id="MF_01328"/>
    </source>
</evidence>
<keyword evidence="2 5" id="KW-0689">Ribosomal protein</keyword>
<organism evidence="7">
    <name type="scientific">Aerophobetes bacterium</name>
    <dbReference type="NCBI Taxonomy" id="2030807"/>
    <lineage>
        <taxon>Bacteria</taxon>
        <taxon>Candidatus Aerophobota</taxon>
    </lineage>
</organism>
<dbReference type="PANTHER" id="PTHR10746">
    <property type="entry name" value="50S RIBOSOMAL PROTEIN L4"/>
    <property type="match status" value="1"/>
</dbReference>
<dbReference type="InterPro" id="IPR002136">
    <property type="entry name" value="Ribosomal_uL4"/>
</dbReference>
<evidence type="ECO:0000256" key="6">
    <source>
        <dbReference type="SAM" id="MobiDB-lite"/>
    </source>
</evidence>
<dbReference type="Proteomes" id="UP000886070">
    <property type="component" value="Unassembled WGS sequence"/>
</dbReference>
<protein>
    <recommendedName>
        <fullName evidence="4 5">Large ribosomal subunit protein uL4</fullName>
    </recommendedName>
</protein>
<dbReference type="SUPFAM" id="SSF52166">
    <property type="entry name" value="Ribosomal protein L4"/>
    <property type="match status" value="1"/>
</dbReference>
<dbReference type="GO" id="GO:1990904">
    <property type="term" value="C:ribonucleoprotein complex"/>
    <property type="evidence" value="ECO:0007669"/>
    <property type="project" value="UniProtKB-KW"/>
</dbReference>
<accession>A0A7V5HYX7</accession>
<keyword evidence="3 5" id="KW-0687">Ribonucleoprotein</keyword>
<dbReference type="HAMAP" id="MF_01328_B">
    <property type="entry name" value="Ribosomal_uL4_B"/>
    <property type="match status" value="1"/>
</dbReference>
<dbReference type="Gene3D" id="3.40.1370.10">
    <property type="match status" value="1"/>
</dbReference>
<evidence type="ECO:0000256" key="4">
    <source>
        <dbReference type="ARBA" id="ARBA00035244"/>
    </source>
</evidence>
<proteinExistence type="inferred from homology"/>
<evidence type="ECO:0000256" key="3">
    <source>
        <dbReference type="ARBA" id="ARBA00023274"/>
    </source>
</evidence>
<dbReference type="Pfam" id="PF00573">
    <property type="entry name" value="Ribosomal_L4"/>
    <property type="match status" value="1"/>
</dbReference>
<gene>
    <name evidence="5" type="primary">rplD</name>
    <name evidence="7" type="ORF">ENL39_03315</name>
</gene>
<dbReference type="PANTHER" id="PTHR10746:SF6">
    <property type="entry name" value="LARGE RIBOSOMAL SUBUNIT PROTEIN UL4M"/>
    <property type="match status" value="1"/>
</dbReference>
<name>A0A7V5HYX7_UNCAE</name>
<evidence type="ECO:0000256" key="2">
    <source>
        <dbReference type="ARBA" id="ARBA00022980"/>
    </source>
</evidence>
<comment type="caution">
    <text evidence="7">The sequence shown here is derived from an EMBL/GenBank/DDBJ whole genome shotgun (WGS) entry which is preliminary data.</text>
</comment>
<dbReference type="InterPro" id="IPR013005">
    <property type="entry name" value="Ribosomal_uL4-like"/>
</dbReference>